<comment type="catalytic activity">
    <reaction evidence="1 10">
        <text>D-ribulose 5-phosphate = D-xylulose 5-phosphate</text>
        <dbReference type="Rhea" id="RHEA:13677"/>
        <dbReference type="ChEBI" id="CHEBI:57737"/>
        <dbReference type="ChEBI" id="CHEBI:58121"/>
        <dbReference type="EC" id="5.1.3.1"/>
    </reaction>
</comment>
<dbReference type="InterPro" id="IPR000056">
    <property type="entry name" value="Ribul_P_3_epim-like"/>
</dbReference>
<dbReference type="Proteomes" id="UP000483286">
    <property type="component" value="Unassembled WGS sequence"/>
</dbReference>
<dbReference type="InterPro" id="IPR011060">
    <property type="entry name" value="RibuloseP-bd_barrel"/>
</dbReference>
<sequence length="270" mass="28768">MVGASVPSHDATACLTGVWKRAVSSGHKKRPVNLFIENVRTVRIVGVTLPAPAARRVKLAPSILACDFTRLGEELRAIESADWAHVDVMDGAFVPNISFGLPILAAARAASPLHMDVHLMIERPERYLKDFAEAGADSLTVHVEATAHIHRAVQQIKELGKQAGVTLNPGTPLEALRPVLADVDLVLIMSVNPGFGGQKFIPQSLERIRTVRRWLDELGSAAELQVDGGVSAANARAVVHAGADNLVAGSAVYGKDGAQAGLERLREALK</sequence>
<dbReference type="Pfam" id="PF00834">
    <property type="entry name" value="Ribul_P_3_epim"/>
    <property type="match status" value="1"/>
</dbReference>
<keyword evidence="12" id="KW-1185">Reference proteome</keyword>
<dbReference type="FunFam" id="3.20.20.70:FF:000004">
    <property type="entry name" value="Ribulose-phosphate 3-epimerase"/>
    <property type="match status" value="1"/>
</dbReference>
<dbReference type="GO" id="GO:0019323">
    <property type="term" value="P:pentose catabolic process"/>
    <property type="evidence" value="ECO:0007669"/>
    <property type="project" value="UniProtKB-UniRule"/>
</dbReference>
<dbReference type="GO" id="GO:0046872">
    <property type="term" value="F:metal ion binding"/>
    <property type="evidence" value="ECO:0007669"/>
    <property type="project" value="UniProtKB-UniRule"/>
</dbReference>
<comment type="cofactor">
    <cofactor evidence="2">
        <name>Mn(2+)</name>
        <dbReference type="ChEBI" id="CHEBI:29035"/>
    </cofactor>
</comment>
<keyword evidence="9 10" id="KW-0413">Isomerase</keyword>
<protein>
    <recommendedName>
        <fullName evidence="7 10">Ribulose-phosphate 3-epimerase</fullName>
        <ecNumber evidence="7 10">5.1.3.1</ecNumber>
    </recommendedName>
</protein>
<comment type="pathway">
    <text evidence="10">Carbohydrate degradation.</text>
</comment>
<dbReference type="SUPFAM" id="SSF51366">
    <property type="entry name" value="Ribulose-phoshate binding barrel"/>
    <property type="match status" value="1"/>
</dbReference>
<evidence type="ECO:0000256" key="9">
    <source>
        <dbReference type="ARBA" id="ARBA00023235"/>
    </source>
</evidence>
<comment type="caution">
    <text evidence="11">The sequence shown here is derived from an EMBL/GenBank/DDBJ whole genome shotgun (WGS) entry which is preliminary data.</text>
</comment>
<feature type="binding site" evidence="10">
    <location>
        <position position="87"/>
    </location>
    <ligand>
        <name>a divalent metal cation</name>
        <dbReference type="ChEBI" id="CHEBI:60240"/>
    </ligand>
</feature>
<evidence type="ECO:0000256" key="4">
    <source>
        <dbReference type="ARBA" id="ARBA00001947"/>
    </source>
</evidence>
<evidence type="ECO:0000256" key="7">
    <source>
        <dbReference type="ARBA" id="ARBA00013188"/>
    </source>
</evidence>
<feature type="binding site" evidence="10">
    <location>
        <position position="118"/>
    </location>
    <ligand>
        <name>substrate</name>
    </ligand>
</feature>
<dbReference type="NCBIfam" id="NF004076">
    <property type="entry name" value="PRK05581.1-4"/>
    <property type="match status" value="1"/>
</dbReference>
<keyword evidence="8 10" id="KW-0479">Metal-binding</keyword>
<comment type="cofactor">
    <cofactor evidence="4">
        <name>Zn(2+)</name>
        <dbReference type="ChEBI" id="CHEBI:29105"/>
    </cofactor>
</comment>
<feature type="binding site" evidence="10">
    <location>
        <position position="62"/>
    </location>
    <ligand>
        <name>substrate</name>
    </ligand>
</feature>
<evidence type="ECO:0000313" key="11">
    <source>
        <dbReference type="EMBL" id="MVN88387.1"/>
    </source>
</evidence>
<reference evidence="11 12" key="1">
    <citation type="submission" date="2019-12" db="EMBL/GenBank/DDBJ databases">
        <title>Deinococcus sp. HMF7620 Genome sequencing and assembly.</title>
        <authorList>
            <person name="Kang H."/>
            <person name="Kim H."/>
            <person name="Joh K."/>
        </authorList>
    </citation>
    <scope>NUCLEOTIDE SEQUENCE [LARGE SCALE GENOMIC DNA]</scope>
    <source>
        <strain evidence="11 12">HMF7620</strain>
    </source>
</reference>
<feature type="binding site" evidence="10">
    <location>
        <begin position="194"/>
        <end position="197"/>
    </location>
    <ligand>
        <name>substrate</name>
    </ligand>
</feature>
<dbReference type="PANTHER" id="PTHR11749">
    <property type="entry name" value="RIBULOSE-5-PHOSPHATE-3-EPIMERASE"/>
    <property type="match status" value="1"/>
</dbReference>
<feature type="binding site" evidence="10">
    <location>
        <position position="85"/>
    </location>
    <ligand>
        <name>a divalent metal cation</name>
        <dbReference type="ChEBI" id="CHEBI:60240"/>
    </ligand>
</feature>
<dbReference type="AlphaFoldDB" id="A0A7C9HTJ2"/>
<dbReference type="GO" id="GO:0006098">
    <property type="term" value="P:pentose-phosphate shunt"/>
    <property type="evidence" value="ECO:0007669"/>
    <property type="project" value="UniProtKB-UniRule"/>
</dbReference>
<comment type="cofactor">
    <cofactor evidence="5">
        <name>Fe(2+)</name>
        <dbReference type="ChEBI" id="CHEBI:29033"/>
    </cofactor>
</comment>
<dbReference type="EMBL" id="WQLB01000027">
    <property type="protein sequence ID" value="MVN88387.1"/>
    <property type="molecule type" value="Genomic_DNA"/>
</dbReference>
<feature type="binding site" evidence="10">
    <location>
        <begin position="249"/>
        <end position="250"/>
    </location>
    <ligand>
        <name>substrate</name>
    </ligand>
</feature>
<gene>
    <name evidence="10" type="primary">rpe</name>
    <name evidence="11" type="ORF">GO986_16705</name>
</gene>
<evidence type="ECO:0000256" key="5">
    <source>
        <dbReference type="ARBA" id="ARBA00001954"/>
    </source>
</evidence>
<feature type="binding site" evidence="10">
    <location>
        <begin position="227"/>
        <end position="229"/>
    </location>
    <ligand>
        <name>substrate</name>
    </ligand>
</feature>
<accession>A0A7C9HTJ2</accession>
<dbReference type="CDD" id="cd00429">
    <property type="entry name" value="RPE"/>
    <property type="match status" value="1"/>
</dbReference>
<dbReference type="InterPro" id="IPR013785">
    <property type="entry name" value="Aldolase_TIM"/>
</dbReference>
<evidence type="ECO:0000256" key="8">
    <source>
        <dbReference type="ARBA" id="ARBA00022723"/>
    </source>
</evidence>
<dbReference type="Gene3D" id="3.20.20.70">
    <property type="entry name" value="Aldolase class I"/>
    <property type="match status" value="1"/>
</dbReference>
<dbReference type="GO" id="GO:0004750">
    <property type="term" value="F:D-ribulose-phosphate 3-epimerase activity"/>
    <property type="evidence" value="ECO:0007669"/>
    <property type="project" value="UniProtKB-UniRule"/>
</dbReference>
<feature type="active site" description="Proton donor" evidence="10">
    <location>
        <position position="227"/>
    </location>
</feature>
<evidence type="ECO:0000256" key="1">
    <source>
        <dbReference type="ARBA" id="ARBA00001782"/>
    </source>
</evidence>
<dbReference type="GO" id="GO:0005737">
    <property type="term" value="C:cytoplasm"/>
    <property type="evidence" value="ECO:0007669"/>
    <property type="project" value="UniProtKB-ARBA"/>
</dbReference>
<comment type="similarity">
    <text evidence="6 10">Belongs to the ribulose-phosphate 3-epimerase family.</text>
</comment>
<evidence type="ECO:0000313" key="12">
    <source>
        <dbReference type="Proteomes" id="UP000483286"/>
    </source>
</evidence>
<feature type="active site" description="Proton acceptor" evidence="10">
    <location>
        <position position="87"/>
    </location>
</feature>
<dbReference type="InterPro" id="IPR026019">
    <property type="entry name" value="Ribul_P_3_epim"/>
</dbReference>
<organism evidence="11 12">
    <name type="scientific">Deinococcus arboris</name>
    <dbReference type="NCBI Taxonomy" id="2682977"/>
    <lineage>
        <taxon>Bacteria</taxon>
        <taxon>Thermotogati</taxon>
        <taxon>Deinococcota</taxon>
        <taxon>Deinococci</taxon>
        <taxon>Deinococcales</taxon>
        <taxon>Deinococcaceae</taxon>
        <taxon>Deinococcus</taxon>
    </lineage>
</organism>
<proteinExistence type="inferred from homology"/>
<keyword evidence="10" id="KW-0119">Carbohydrate metabolism</keyword>
<comment type="function">
    <text evidence="10">Catalyzes the reversible epimerization of D-ribulose 5-phosphate to D-xylulose 5-phosphate.</text>
</comment>
<evidence type="ECO:0000256" key="2">
    <source>
        <dbReference type="ARBA" id="ARBA00001936"/>
    </source>
</evidence>
<dbReference type="NCBIfam" id="TIGR01163">
    <property type="entry name" value="rpe"/>
    <property type="match status" value="1"/>
</dbReference>
<evidence type="ECO:0000256" key="10">
    <source>
        <dbReference type="HAMAP-Rule" id="MF_02227"/>
    </source>
</evidence>
<evidence type="ECO:0000256" key="6">
    <source>
        <dbReference type="ARBA" id="ARBA00009541"/>
    </source>
</evidence>
<feature type="binding site" evidence="10">
    <location>
        <position position="227"/>
    </location>
    <ligand>
        <name>a divalent metal cation</name>
        <dbReference type="ChEBI" id="CHEBI:60240"/>
    </ligand>
</feature>
<dbReference type="PROSITE" id="PS01086">
    <property type="entry name" value="RIBUL_P_3_EPIMER_2"/>
    <property type="match status" value="1"/>
</dbReference>
<dbReference type="HAMAP" id="MF_02227">
    <property type="entry name" value="RPE"/>
    <property type="match status" value="1"/>
</dbReference>
<evidence type="ECO:0000256" key="3">
    <source>
        <dbReference type="ARBA" id="ARBA00001941"/>
    </source>
</evidence>
<comment type="cofactor">
    <cofactor evidence="10">
        <name>a divalent metal cation</name>
        <dbReference type="ChEBI" id="CHEBI:60240"/>
    </cofactor>
    <text evidence="10">Binds 1 divalent metal cation per subunit.</text>
</comment>
<feature type="binding site" evidence="10">
    <location>
        <position position="118"/>
    </location>
    <ligand>
        <name>a divalent metal cation</name>
        <dbReference type="ChEBI" id="CHEBI:60240"/>
    </ligand>
</feature>
<dbReference type="EC" id="5.1.3.1" evidence="7 10"/>
<comment type="cofactor">
    <cofactor evidence="3">
        <name>Co(2+)</name>
        <dbReference type="ChEBI" id="CHEBI:48828"/>
    </cofactor>
</comment>
<name>A0A7C9HTJ2_9DEIO</name>